<keyword evidence="1" id="KW-1133">Transmembrane helix</keyword>
<feature type="transmembrane region" description="Helical" evidence="1">
    <location>
        <begin position="82"/>
        <end position="105"/>
    </location>
</feature>
<accession>A0ABV8DFE1</accession>
<dbReference type="Proteomes" id="UP001595693">
    <property type="component" value="Unassembled WGS sequence"/>
</dbReference>
<feature type="transmembrane region" description="Helical" evidence="1">
    <location>
        <begin position="126"/>
        <end position="152"/>
    </location>
</feature>
<reference evidence="3" key="1">
    <citation type="journal article" date="2019" name="Int. J. Syst. Evol. Microbiol.">
        <title>The Global Catalogue of Microorganisms (GCM) 10K type strain sequencing project: providing services to taxonomists for standard genome sequencing and annotation.</title>
        <authorList>
            <consortium name="The Broad Institute Genomics Platform"/>
            <consortium name="The Broad Institute Genome Sequencing Center for Infectious Disease"/>
            <person name="Wu L."/>
            <person name="Ma J."/>
        </authorList>
    </citation>
    <scope>NUCLEOTIDE SEQUENCE [LARGE SCALE GENOMIC DNA]</scope>
    <source>
        <strain evidence="3">CCUG 2113</strain>
    </source>
</reference>
<keyword evidence="1" id="KW-0472">Membrane</keyword>
<feature type="transmembrane region" description="Helical" evidence="1">
    <location>
        <begin position="20"/>
        <end position="40"/>
    </location>
</feature>
<feature type="transmembrane region" description="Helical" evidence="1">
    <location>
        <begin position="52"/>
        <end position="70"/>
    </location>
</feature>
<dbReference type="InterPro" id="IPR021354">
    <property type="entry name" value="DUF2975"/>
</dbReference>
<evidence type="ECO:0000313" key="3">
    <source>
        <dbReference type="Proteomes" id="UP001595693"/>
    </source>
</evidence>
<comment type="caution">
    <text evidence="2">The sequence shown here is derived from an EMBL/GenBank/DDBJ whole genome shotgun (WGS) entry which is preliminary data.</text>
</comment>
<evidence type="ECO:0000313" key="2">
    <source>
        <dbReference type="EMBL" id="MFC3936952.1"/>
    </source>
</evidence>
<feature type="transmembrane region" description="Helical" evidence="1">
    <location>
        <begin position="158"/>
        <end position="181"/>
    </location>
</feature>
<keyword evidence="1" id="KW-0812">Transmembrane</keyword>
<proteinExistence type="predicted"/>
<dbReference type="EMBL" id="JBHSAJ010000060">
    <property type="protein sequence ID" value="MFC3936952.1"/>
    <property type="molecule type" value="Genomic_DNA"/>
</dbReference>
<dbReference type="Pfam" id="PF11188">
    <property type="entry name" value="DUF2975"/>
    <property type="match status" value="1"/>
</dbReference>
<keyword evidence="3" id="KW-1185">Reference proteome</keyword>
<organism evidence="2 3">
    <name type="scientific">Acidovorax facilis</name>
    <dbReference type="NCBI Taxonomy" id="12917"/>
    <lineage>
        <taxon>Bacteria</taxon>
        <taxon>Pseudomonadati</taxon>
        <taxon>Pseudomonadota</taxon>
        <taxon>Betaproteobacteria</taxon>
        <taxon>Burkholderiales</taxon>
        <taxon>Comamonadaceae</taxon>
        <taxon>Acidovorax</taxon>
    </lineage>
</organism>
<name>A0ABV8DFE1_9BURK</name>
<protein>
    <submittedName>
        <fullName evidence="2">DUF2975 domain-containing protein</fullName>
    </submittedName>
</protein>
<sequence length="199" mass="21124">MTQHLPPSVSSVHSPSFRRLAWGLLAASWACALVSLVLSMARWAAIGHETGWGGWMPLSVVPSQALLVGLTPPPSMETHWRWVGVALECIPAAAMLYAVLCVHRICRSFLAGAVFGPAVVHGFRGVGWGFLAMFVTSLVYQAGVTALLSWLASGQQNGLVALGVGPFEMSVLVVGLMMLLLGHVLAEGHRLQAEADAFV</sequence>
<gene>
    <name evidence="2" type="ORF">ACFOW3_20200</name>
</gene>
<dbReference type="RefSeq" id="WP_082437325.1">
    <property type="nucleotide sequence ID" value="NZ_CP192460.1"/>
</dbReference>
<evidence type="ECO:0000256" key="1">
    <source>
        <dbReference type="SAM" id="Phobius"/>
    </source>
</evidence>